<reference evidence="2 3" key="2">
    <citation type="submission" date="2020-06" db="EMBL/GenBank/DDBJ databases">
        <title>Antribacter stalactiti gen. nov., sp. nov., a new member of the family Nacardiaceae isolated from a cave.</title>
        <authorList>
            <person name="Kim I.S."/>
        </authorList>
    </citation>
    <scope>NUCLEOTIDE SEQUENCE [LARGE SCALE GENOMIC DNA]</scope>
    <source>
        <strain evidence="2 3">YC2-7</strain>
    </source>
</reference>
<sequence length="260" mass="27306">MATDHALGKRDTTSPGTPCWVESFQPNPRAATEFYGSLFGWTFDEATPMPTGLDGEYFTARLDGRRVAGIGQAPPSTPAGWVVHVRVDDIAETLARAEHAGGTPLIGPLTAGSDGQFALLADATGVPFCVWQSGDRNGAEVVDEPNSWAMSSLHTTDLERANAFYGNLFGWELASVPGAGFAQWRRGDRLVAVVTATDGIAVPPHWSINFAISDVDDFAARAVTLGGSILMPPTNSPGFRNAVVADPQGGVVAVSARPAV</sequence>
<dbReference type="InterPro" id="IPR052164">
    <property type="entry name" value="Anthracycline_SecMetBiosynth"/>
</dbReference>
<proteinExistence type="predicted"/>
<evidence type="ECO:0000259" key="1">
    <source>
        <dbReference type="PROSITE" id="PS51819"/>
    </source>
</evidence>
<gene>
    <name evidence="2" type="ORF">FGL95_19505</name>
</gene>
<feature type="domain" description="VOC" evidence="1">
    <location>
        <begin position="144"/>
        <end position="257"/>
    </location>
</feature>
<dbReference type="PROSITE" id="PS51819">
    <property type="entry name" value="VOC"/>
    <property type="match status" value="2"/>
</dbReference>
<dbReference type="AlphaFoldDB" id="A0A848KNE9"/>
<dbReference type="RefSeq" id="WP_206072121.1">
    <property type="nucleotide sequence ID" value="NZ_VCQU01000007.1"/>
</dbReference>
<dbReference type="InterPro" id="IPR029068">
    <property type="entry name" value="Glyas_Bleomycin-R_OHBP_Dase"/>
</dbReference>
<dbReference type="CDD" id="cd07247">
    <property type="entry name" value="SgaA_N_like"/>
    <property type="match status" value="2"/>
</dbReference>
<organism evidence="2 3">
    <name type="scientific">Antrihabitans stalactiti</name>
    <dbReference type="NCBI Taxonomy" id="2584121"/>
    <lineage>
        <taxon>Bacteria</taxon>
        <taxon>Bacillati</taxon>
        <taxon>Actinomycetota</taxon>
        <taxon>Actinomycetes</taxon>
        <taxon>Mycobacteriales</taxon>
        <taxon>Nocardiaceae</taxon>
        <taxon>Antrihabitans</taxon>
    </lineage>
</organism>
<dbReference type="Gene3D" id="3.10.180.10">
    <property type="entry name" value="2,3-Dihydroxybiphenyl 1,2-Dioxygenase, domain 1"/>
    <property type="match status" value="2"/>
</dbReference>
<accession>A0A848KNE9</accession>
<reference evidence="2 3" key="1">
    <citation type="submission" date="2019-05" db="EMBL/GenBank/DDBJ databases">
        <authorList>
            <person name="Lee S.D."/>
        </authorList>
    </citation>
    <scope>NUCLEOTIDE SEQUENCE [LARGE SCALE GENOMIC DNA]</scope>
    <source>
        <strain evidence="2 3">YC2-7</strain>
    </source>
</reference>
<dbReference type="PANTHER" id="PTHR33993:SF14">
    <property type="entry name" value="GB|AAF24581.1"/>
    <property type="match status" value="1"/>
</dbReference>
<keyword evidence="3" id="KW-1185">Reference proteome</keyword>
<dbReference type="PANTHER" id="PTHR33993">
    <property type="entry name" value="GLYOXALASE-RELATED"/>
    <property type="match status" value="1"/>
</dbReference>
<evidence type="ECO:0000313" key="2">
    <source>
        <dbReference type="EMBL" id="NMN97227.1"/>
    </source>
</evidence>
<dbReference type="EMBL" id="VCQU01000007">
    <property type="protein sequence ID" value="NMN97227.1"/>
    <property type="molecule type" value="Genomic_DNA"/>
</dbReference>
<dbReference type="SUPFAM" id="SSF54593">
    <property type="entry name" value="Glyoxalase/Bleomycin resistance protein/Dihydroxybiphenyl dioxygenase"/>
    <property type="match status" value="2"/>
</dbReference>
<dbReference type="InterPro" id="IPR037523">
    <property type="entry name" value="VOC_core"/>
</dbReference>
<comment type="caution">
    <text evidence="2">The sequence shown here is derived from an EMBL/GenBank/DDBJ whole genome shotgun (WGS) entry which is preliminary data.</text>
</comment>
<feature type="domain" description="VOC" evidence="1">
    <location>
        <begin position="17"/>
        <end position="133"/>
    </location>
</feature>
<evidence type="ECO:0000313" key="3">
    <source>
        <dbReference type="Proteomes" id="UP000535543"/>
    </source>
</evidence>
<protein>
    <submittedName>
        <fullName evidence="2">VOC family protein</fullName>
    </submittedName>
</protein>
<dbReference type="InterPro" id="IPR041581">
    <property type="entry name" value="Glyoxalase_6"/>
</dbReference>
<dbReference type="Proteomes" id="UP000535543">
    <property type="component" value="Unassembled WGS sequence"/>
</dbReference>
<name>A0A848KNE9_9NOCA</name>
<dbReference type="Pfam" id="PF18029">
    <property type="entry name" value="Glyoxalase_6"/>
    <property type="match status" value="2"/>
</dbReference>